<dbReference type="InterPro" id="IPR023385">
    <property type="entry name" value="YopX-like_C"/>
</dbReference>
<dbReference type="InterPro" id="IPR010024">
    <property type="entry name" value="CHP16711"/>
</dbReference>
<gene>
    <name evidence="2" type="ORF">EVA_16274</name>
</gene>
<dbReference type="Gene3D" id="2.30.30.290">
    <property type="entry name" value="YopX-like domains"/>
    <property type="match status" value="1"/>
</dbReference>
<dbReference type="AlphaFoldDB" id="J9G1C4"/>
<reference evidence="2" key="1">
    <citation type="journal article" date="2012" name="PLoS ONE">
        <title>Gene sets for utilization of primary and secondary nutrition supplies in the distal gut of endangered iberian lynx.</title>
        <authorList>
            <person name="Alcaide M."/>
            <person name="Messina E."/>
            <person name="Richter M."/>
            <person name="Bargiela R."/>
            <person name="Peplies J."/>
            <person name="Huws S.A."/>
            <person name="Newbold C.J."/>
            <person name="Golyshin P.N."/>
            <person name="Simon M.A."/>
            <person name="Lopez G."/>
            <person name="Yakimov M.M."/>
            <person name="Ferrer M."/>
        </authorList>
    </citation>
    <scope>NUCLEOTIDE SEQUENCE</scope>
</reference>
<dbReference type="InterPro" id="IPR019096">
    <property type="entry name" value="YopX_protein"/>
</dbReference>
<sequence length="134" mass="15111">MNREIKFRGKDLIHNEWIYGGLAEDKKGNAVILPKANWQKGGCVNKDTIGQFTGLYDTNGKEIYEGDILRFYFNGDEYIVHVVFNGKTGAWCVTFKGCTEADTTPLGLELSFCEYIGIEVIGNIHDNPELIKEK</sequence>
<dbReference type="Pfam" id="PF09643">
    <property type="entry name" value="YopX"/>
    <property type="match status" value="1"/>
</dbReference>
<comment type="caution">
    <text evidence="2">The sequence shown here is derived from an EMBL/GenBank/DDBJ whole genome shotgun (WGS) entry which is preliminary data.</text>
</comment>
<protein>
    <submittedName>
        <fullName evidence="2">Protein containing YopX domain protein</fullName>
    </submittedName>
</protein>
<organism evidence="2">
    <name type="scientific">gut metagenome</name>
    <dbReference type="NCBI Taxonomy" id="749906"/>
    <lineage>
        <taxon>unclassified sequences</taxon>
        <taxon>metagenomes</taxon>
        <taxon>organismal metagenomes</taxon>
    </lineage>
</organism>
<evidence type="ECO:0000259" key="1">
    <source>
        <dbReference type="Pfam" id="PF09643"/>
    </source>
</evidence>
<accession>J9G1C4</accession>
<dbReference type="SUPFAM" id="SSF159006">
    <property type="entry name" value="YopX-like"/>
    <property type="match status" value="1"/>
</dbReference>
<proteinExistence type="predicted"/>
<name>J9G1C4_9ZZZZ</name>
<dbReference type="EMBL" id="AMCI01005710">
    <property type="protein sequence ID" value="EJW95592.1"/>
    <property type="molecule type" value="Genomic_DNA"/>
</dbReference>
<dbReference type="NCBIfam" id="TIGR01671">
    <property type="entry name" value="phage_TIGR01671"/>
    <property type="match status" value="1"/>
</dbReference>
<evidence type="ECO:0000313" key="2">
    <source>
        <dbReference type="EMBL" id="EJW95592.1"/>
    </source>
</evidence>
<feature type="domain" description="YopX protein" evidence="1">
    <location>
        <begin position="6"/>
        <end position="132"/>
    </location>
</feature>